<name>A0A161WQE1_9NOCA</name>
<dbReference type="EMBL" id="LWGR01000003">
    <property type="protein sequence ID" value="KZM75535.1"/>
    <property type="molecule type" value="Genomic_DNA"/>
</dbReference>
<protein>
    <submittedName>
        <fullName evidence="1">AAA family ATPase</fullName>
    </submittedName>
</protein>
<dbReference type="Pfam" id="PF05621">
    <property type="entry name" value="TniB"/>
    <property type="match status" value="1"/>
</dbReference>
<accession>A0A161WQE1</accession>
<gene>
    <name evidence="1" type="ORF">AWN90_19355</name>
</gene>
<evidence type="ECO:0000313" key="2">
    <source>
        <dbReference type="Proteomes" id="UP000076512"/>
    </source>
</evidence>
<proteinExistence type="predicted"/>
<dbReference type="Gene3D" id="3.40.50.300">
    <property type="entry name" value="P-loop containing nucleotide triphosphate hydrolases"/>
    <property type="match status" value="1"/>
</dbReference>
<evidence type="ECO:0000313" key="1">
    <source>
        <dbReference type="EMBL" id="KZM75535.1"/>
    </source>
</evidence>
<dbReference type="InterPro" id="IPR008868">
    <property type="entry name" value="TniB"/>
</dbReference>
<dbReference type="SUPFAM" id="SSF52540">
    <property type="entry name" value="P-loop containing nucleoside triphosphate hydrolases"/>
    <property type="match status" value="1"/>
</dbReference>
<comment type="caution">
    <text evidence="1">The sequence shown here is derived from an EMBL/GenBank/DDBJ whole genome shotgun (WGS) entry which is preliminary data.</text>
</comment>
<dbReference type="RefSeq" id="WP_067583086.1">
    <property type="nucleotide sequence ID" value="NZ_JABMCZ010000001.1"/>
</dbReference>
<keyword evidence="2" id="KW-1185">Reference proteome</keyword>
<dbReference type="InterPro" id="IPR027417">
    <property type="entry name" value="P-loop_NTPase"/>
</dbReference>
<dbReference type="STRING" id="455432.AWN90_19355"/>
<organism evidence="1 2">
    <name type="scientific">Nocardia terpenica</name>
    <dbReference type="NCBI Taxonomy" id="455432"/>
    <lineage>
        <taxon>Bacteria</taxon>
        <taxon>Bacillati</taxon>
        <taxon>Actinomycetota</taxon>
        <taxon>Actinomycetes</taxon>
        <taxon>Mycobacteriales</taxon>
        <taxon>Nocardiaceae</taxon>
        <taxon>Nocardia</taxon>
    </lineage>
</organism>
<dbReference type="Proteomes" id="UP000076512">
    <property type="component" value="Unassembled WGS sequence"/>
</dbReference>
<dbReference type="AlphaFoldDB" id="A0A161WQE1"/>
<sequence>MNTAYSLSRKQGWRRFVDTRARTRPEAMTPKALAALGCDAIADYNDTRCDWHANFGTIATPQLITVRDELDVIVASNRQDPDRVRGAAVIDGYPGLGKTTIVNLFGRDFHRAALRRRGELTDEGHEHIPVFRVGLTSNTTLRTLNKMICQFYGHPAAERASAAQLASYATDCVLSCDTRVGIIDDIHFIRHDSRDGLAVSNHLKWLANELPVTFIYAGVGLGERRFFEEGLTGAQAALAQSGRRWTRLTVEPFDHDEHWHALIKAVDRQVVLTRRRPGQLSRHMDYLFARTGGHIGSLMTLINRGCFKAIRTGTESLTRELLDTVRIDETAEKAARTIRTDTPKVVTR</sequence>
<reference evidence="1 2" key="1">
    <citation type="submission" date="2016-04" db="EMBL/GenBank/DDBJ databases">
        <authorList>
            <person name="Evans L.H."/>
            <person name="Alamgir A."/>
            <person name="Owens N."/>
            <person name="Weber N.D."/>
            <person name="Virtaneva K."/>
            <person name="Barbian K."/>
            <person name="Babar A."/>
            <person name="Rosenke K."/>
        </authorList>
    </citation>
    <scope>NUCLEOTIDE SEQUENCE [LARGE SCALE GENOMIC DNA]</scope>
    <source>
        <strain evidence="1 2">IFM 0406</strain>
    </source>
</reference>
<dbReference type="OrthoDB" id="3337229at2"/>